<feature type="transmembrane region" description="Helical" evidence="16">
    <location>
        <begin position="141"/>
        <end position="157"/>
    </location>
</feature>
<comment type="similarity">
    <text evidence="2 14">Belongs to the eukaryotic ribosomal protein eL6 family.</text>
</comment>
<evidence type="ECO:0000259" key="17">
    <source>
        <dbReference type="PROSITE" id="PS50004"/>
    </source>
</evidence>
<dbReference type="InterPro" id="IPR035892">
    <property type="entry name" value="C2_domain_sf"/>
</dbReference>
<dbReference type="PRINTS" id="PR00360">
    <property type="entry name" value="C2DOMAIN"/>
</dbReference>
<dbReference type="Pfam" id="PF24920">
    <property type="entry name" value="C2_TCB1"/>
    <property type="match status" value="1"/>
</dbReference>
<evidence type="ECO:0000256" key="15">
    <source>
        <dbReference type="SAM" id="MobiDB-lite"/>
    </source>
</evidence>
<dbReference type="GO" id="GO:0003735">
    <property type="term" value="F:structural constituent of ribosome"/>
    <property type="evidence" value="ECO:0007669"/>
    <property type="project" value="InterPro"/>
</dbReference>
<dbReference type="GO" id="GO:0006869">
    <property type="term" value="P:lipid transport"/>
    <property type="evidence" value="ECO:0007669"/>
    <property type="project" value="UniProtKB-KW"/>
</dbReference>
<dbReference type="STRING" id="418784.A0A2P7YGS9"/>
<evidence type="ECO:0000256" key="16">
    <source>
        <dbReference type="SAM" id="Phobius"/>
    </source>
</evidence>
<keyword evidence="5 16" id="KW-0812">Transmembrane</keyword>
<dbReference type="VEuPathDB" id="FungiDB:C7M61_004839"/>
<dbReference type="Pfam" id="PF01159">
    <property type="entry name" value="Ribosomal_L6e"/>
    <property type="match status" value="1"/>
</dbReference>
<dbReference type="PROSITE" id="PS01170">
    <property type="entry name" value="RIBOSOMAL_L6E"/>
    <property type="match status" value="1"/>
</dbReference>
<comment type="subcellular location">
    <subcellularLocation>
        <location evidence="1">Endoplasmic reticulum membrane</location>
    </subcellularLocation>
</comment>
<dbReference type="FunFam" id="2.30.30.30:FF:000014">
    <property type="entry name" value="60S ribosomal protein L6"/>
    <property type="match status" value="1"/>
</dbReference>
<accession>A0A2P7YGS9</accession>
<keyword evidence="9 16" id="KW-1133">Transmembrane helix</keyword>
<organism evidence="19 20">
    <name type="scientific">Candidozyma pseudohaemuli</name>
    <dbReference type="NCBI Taxonomy" id="418784"/>
    <lineage>
        <taxon>Eukaryota</taxon>
        <taxon>Fungi</taxon>
        <taxon>Dikarya</taxon>
        <taxon>Ascomycota</taxon>
        <taxon>Saccharomycotina</taxon>
        <taxon>Pichiomycetes</taxon>
        <taxon>Metschnikowiaceae</taxon>
        <taxon>Candidozyma</taxon>
    </lineage>
</organism>
<dbReference type="InterPro" id="IPR031468">
    <property type="entry name" value="SMP_LBD"/>
</dbReference>
<evidence type="ECO:0000256" key="1">
    <source>
        <dbReference type="ARBA" id="ARBA00004586"/>
    </source>
</evidence>
<dbReference type="Proteomes" id="UP000241107">
    <property type="component" value="Unassembled WGS sequence"/>
</dbReference>
<protein>
    <recommendedName>
        <fullName evidence="14">60S ribosomal protein L6</fullName>
    </recommendedName>
</protein>
<dbReference type="GO" id="GO:0071944">
    <property type="term" value="C:cell periphery"/>
    <property type="evidence" value="ECO:0007669"/>
    <property type="project" value="UniProtKB-ARBA"/>
</dbReference>
<evidence type="ECO:0000256" key="12">
    <source>
        <dbReference type="ARBA" id="ARBA00023136"/>
    </source>
</evidence>
<keyword evidence="13 14" id="KW-0687">Ribonucleoprotein</keyword>
<dbReference type="Pfam" id="PF00168">
    <property type="entry name" value="C2"/>
    <property type="match status" value="5"/>
</dbReference>
<dbReference type="OrthoDB" id="1029639at2759"/>
<dbReference type="PROSITE" id="PS50004">
    <property type="entry name" value="C2"/>
    <property type="match status" value="4"/>
</dbReference>
<dbReference type="GO" id="GO:0005789">
    <property type="term" value="C:endoplasmic reticulum membrane"/>
    <property type="evidence" value="ECO:0007669"/>
    <property type="project" value="UniProtKB-SubCell"/>
</dbReference>
<dbReference type="InterPro" id="IPR041997">
    <property type="entry name" value="Ribosomal_eL6_KOW"/>
</dbReference>
<feature type="domain" description="C2" evidence="17">
    <location>
        <begin position="534"/>
        <end position="646"/>
    </location>
</feature>
<feature type="compositionally biased region" description="Basic and acidic residues" evidence="15">
    <location>
        <begin position="60"/>
        <end position="71"/>
    </location>
</feature>
<evidence type="ECO:0000256" key="10">
    <source>
        <dbReference type="ARBA" id="ARBA00023055"/>
    </source>
</evidence>
<feature type="region of interest" description="Disordered" evidence="15">
    <location>
        <begin position="1191"/>
        <end position="1340"/>
    </location>
</feature>
<feature type="compositionally biased region" description="Basic and acidic residues" evidence="15">
    <location>
        <begin position="1198"/>
        <end position="1207"/>
    </location>
</feature>
<dbReference type="RefSeq" id="XP_024711711.1">
    <property type="nucleotide sequence ID" value="XM_024860154.1"/>
</dbReference>
<dbReference type="SMART" id="SM00239">
    <property type="entry name" value="C2"/>
    <property type="match status" value="5"/>
</dbReference>
<feature type="domain" description="C2" evidence="17">
    <location>
        <begin position="996"/>
        <end position="1116"/>
    </location>
</feature>
<name>A0A2P7YGS9_9ASCO</name>
<dbReference type="InterPro" id="IPR000915">
    <property type="entry name" value="60S_ribosomal_eL6"/>
</dbReference>
<evidence type="ECO:0000259" key="18">
    <source>
        <dbReference type="PROSITE" id="PS51847"/>
    </source>
</evidence>
<evidence type="ECO:0000256" key="2">
    <source>
        <dbReference type="ARBA" id="ARBA00010592"/>
    </source>
</evidence>
<dbReference type="CDD" id="cd00030">
    <property type="entry name" value="C2"/>
    <property type="match status" value="1"/>
</dbReference>
<proteinExistence type="inferred from homology"/>
<keyword evidence="6" id="KW-0677">Repeat</keyword>
<dbReference type="InterPro" id="IPR000008">
    <property type="entry name" value="C2_dom"/>
</dbReference>
<keyword evidence="11" id="KW-0446">Lipid-binding</keyword>
<dbReference type="InterPro" id="IPR014722">
    <property type="entry name" value="Rib_uL2_dom2"/>
</dbReference>
<dbReference type="CDD" id="cd04045">
    <property type="entry name" value="C2C_Tricalbin-like"/>
    <property type="match status" value="1"/>
</dbReference>
<dbReference type="CDD" id="cd04040">
    <property type="entry name" value="C2D_Tricalbin-like"/>
    <property type="match status" value="1"/>
</dbReference>
<dbReference type="Gene3D" id="2.60.40.150">
    <property type="entry name" value="C2 domain"/>
    <property type="match status" value="5"/>
</dbReference>
<dbReference type="CDD" id="cd21678">
    <property type="entry name" value="SMP_TCB"/>
    <property type="match status" value="1"/>
</dbReference>
<dbReference type="PIRSF" id="PIRSF037232">
    <property type="entry name" value="Tricalbin"/>
    <property type="match status" value="1"/>
</dbReference>
<dbReference type="InterPro" id="IPR037765">
    <property type="entry name" value="C2B_Tricalbin"/>
</dbReference>
<evidence type="ECO:0000256" key="3">
    <source>
        <dbReference type="ARBA" id="ARBA00022448"/>
    </source>
</evidence>
<dbReference type="CDD" id="cd04052">
    <property type="entry name" value="C2B_Tricalbin-like"/>
    <property type="match status" value="1"/>
</dbReference>
<dbReference type="InterPro" id="IPR049633">
    <property type="entry name" value="Ribosomal_eL6_CS"/>
</dbReference>
<evidence type="ECO:0000256" key="7">
    <source>
        <dbReference type="ARBA" id="ARBA00022824"/>
    </source>
</evidence>
<dbReference type="PANTHER" id="PTHR46980">
    <property type="entry name" value="TRICALBIN-1-RELATED"/>
    <property type="match status" value="1"/>
</dbReference>
<evidence type="ECO:0000313" key="19">
    <source>
        <dbReference type="EMBL" id="PSK35175.1"/>
    </source>
</evidence>
<gene>
    <name evidence="19" type="ORF">C7M61_004839</name>
</gene>
<dbReference type="InterPro" id="IPR008991">
    <property type="entry name" value="Translation_prot_SH3-like_sf"/>
</dbReference>
<dbReference type="GO" id="GO:1990904">
    <property type="term" value="C:ribonucleoprotein complex"/>
    <property type="evidence" value="ECO:0007669"/>
    <property type="project" value="UniProtKB-KW"/>
</dbReference>
<reference evidence="19 20" key="1">
    <citation type="submission" date="2018-03" db="EMBL/GenBank/DDBJ databases">
        <title>Candida pseudohaemulonii genome assembly and annotation.</title>
        <authorList>
            <person name="Munoz J.F."/>
            <person name="Gade L.G."/>
            <person name="Chow N.A."/>
            <person name="Litvintseva A.P."/>
            <person name="Loparev V.N."/>
            <person name="Cuomo C.A."/>
        </authorList>
    </citation>
    <scope>NUCLEOTIDE SEQUENCE [LARGE SCALE GENOMIC DNA]</scope>
    <source>
        <strain evidence="19 20">B12108</strain>
    </source>
</reference>
<evidence type="ECO:0000256" key="6">
    <source>
        <dbReference type="ARBA" id="ARBA00022737"/>
    </source>
</evidence>
<keyword evidence="12 16" id="KW-0472">Membrane</keyword>
<dbReference type="PANTHER" id="PTHR46980:SF1">
    <property type="entry name" value="TRICALBIN-3"/>
    <property type="match status" value="1"/>
</dbReference>
<evidence type="ECO:0000256" key="5">
    <source>
        <dbReference type="ARBA" id="ARBA00022692"/>
    </source>
</evidence>
<dbReference type="InterPro" id="IPR056910">
    <property type="entry name" value="TCB1-3_C2"/>
</dbReference>
<dbReference type="Pfam" id="PF25669">
    <property type="entry name" value="SMP_MUG190-like"/>
    <property type="match status" value="1"/>
</dbReference>
<dbReference type="SUPFAM" id="SSF49562">
    <property type="entry name" value="C2 domain (Calcium/lipid-binding domain, CaLB)"/>
    <property type="match status" value="5"/>
</dbReference>
<keyword evidence="20" id="KW-1185">Reference proteome</keyword>
<dbReference type="GO" id="GO:0006412">
    <property type="term" value="P:translation"/>
    <property type="evidence" value="ECO:0007669"/>
    <property type="project" value="InterPro"/>
</dbReference>
<keyword evidence="8 14" id="KW-0689">Ribosomal protein</keyword>
<feature type="region of interest" description="Disordered" evidence="15">
    <location>
        <begin position="1"/>
        <end position="91"/>
    </location>
</feature>
<keyword evidence="3" id="KW-0813">Transport</keyword>
<feature type="compositionally biased region" description="Polar residues" evidence="15">
    <location>
        <begin position="1324"/>
        <end position="1338"/>
    </location>
</feature>
<dbReference type="GO" id="GO:0008289">
    <property type="term" value="F:lipid binding"/>
    <property type="evidence" value="ECO:0007669"/>
    <property type="project" value="UniProtKB-KW"/>
</dbReference>
<sequence>MPIGVPNPLTSKKKSKSKSPSPSQGANGSAGDPASVEEKNRQARANQTEVKAPFDGAAPDEEKEHSAEKQTKGGRPAFPWRKIGGWGSQDSSEDKLHALKTIKAVELYVMDHLYCDWYYNTVMILGISFFSWFFARWGFSILMLGVVLLGAASVYRAEFRRFNRNIRDDMARIDARNRLENEEETMEWMNSFLAKFWVIYMPALSEMVLYQANEIMKDQAPGFGIEAVSLDEFTLGSKAPRVDAIKSYTRKGKDHIEMDWAFSFAPNDTDDMTKNEIKKKINPKVALGVTIGKAFITKSLPILVEDMSFTGRMKIRLKLSDNFPHVKIVSVQFLEPPTIDYALKPVGGDTLGLDIMSFIPGLSTFVNSIIHSTMRPMLYAPNSLDIDVEEIMSQQSNDSIGLLTVNVKRVYDIKSNELKDKECHPFVQMTLSGGPEIDECTKIKRNTRDAVYLESFHLLVNSLEGNLLTFSVSSYAPGKPEDISIGRVDFNLADLLQEPELKNQTKNITDGGRIVGKLNFDLKWNHVLENFTLEDGSKEENIDQELGIMKFSLYGAYNLDISKSIIGLLNPYAEVYVNDKHVKTTRKLRQINEPSWGLTFESLITQQSQTRIQILVKDSVEDQVVGRLDTNLQDLIFESSRGQLWITAPPIRSGGPATKFKIGVKWSALPMGDESLQFFEEPAIGGFRLQIRNAKGLVNLEEVGDVDPYIRVSQNGKPKGRTATIANTLDPYWDTVFFLPVANPHQHVLLEIFDAEAEGKDRPLGSCAVTVNDFLKKNTQGYFLAYDGSDEIIEQPVLYGDDSHGSLFYSVSFVPTLPVYTISQLEHMDEFLEMKRKKDQDERKKAEEDQKLYDENPGQYDWVELQEDNLPEPEKVTLPLEKAVKYRTGVLMLHVLEGHFKQSDCLVHVLFDDHAFSSGISHRADGKHLTTPMNVDAFIRDLPNSLTIFRISKKYVVEHKKEIVAEKTFDTVELFKNANKQPITIKIDEKNTLKVRAEFIPSAVKLAPLDTVLDVGHIKLEVLSAEGLMSVDSNGKSDPMCVLKLEGVEIFRTDKKRRTLDPIWNEAFEFPILSRSRQPLIVEVYDWDLTNDDELLGTAVIDTASIDPNDSTQFKVQLDTQGIVNLRVTFKPEYVRPPLSSKSGLPIDLSDVKGVPLKLVGGVAGIATNTVGSGVGLVSDNLSKGGSFFKHLGKSKKKSGEIDDQSRNGDSGSLRPSQSGRGARSERTARSELGAQSEQEEEGGDNENSLLGGEVSNASNEAEKQEEEKNKEEKNKQGAPSPEEQMEQNRPPSIEGALPNVDRDLLPPPQRPGQFESQHKRNVSEATDISTMNSSTMGPNGIPGRANIVSAVGFNVSALDIKVNLTTPARSKDIYKTRAAKDHLGQYKWNETFTFRSPPEGTMSFIVREHKTFGRSQILGSGEIVLSDHMDLNDTLRIPVGEGQLNVTLSQTQKIARKTQRPHKLRASITPGTVLILLAGRFRGKRVVYLKHLEDNTLLVTGPFKVNGVPLRRVNARYVIATSTKVDVSSVDVSKYNVAYFAREKTPKGEKSEADFFNEEQPKKEIKAEKVADQKTVDSALLSEIKKTPLLKQYLASSFSLKSGDKPHLLKF</sequence>
<dbReference type="PROSITE" id="PS51847">
    <property type="entry name" value="SMP"/>
    <property type="match status" value="1"/>
</dbReference>
<dbReference type="GO" id="GO:0005840">
    <property type="term" value="C:ribosome"/>
    <property type="evidence" value="ECO:0007669"/>
    <property type="project" value="UniProtKB-KW"/>
</dbReference>
<feature type="domain" description="C2" evidence="17">
    <location>
        <begin position="670"/>
        <end position="786"/>
    </location>
</feature>
<dbReference type="InterPro" id="IPR037762">
    <property type="entry name" value="C2C_Tricalbin"/>
</dbReference>
<evidence type="ECO:0000256" key="4">
    <source>
        <dbReference type="ARBA" id="ARBA00022553"/>
    </source>
</evidence>
<keyword evidence="10" id="KW-0445">Lipid transport</keyword>
<evidence type="ECO:0000313" key="20">
    <source>
        <dbReference type="Proteomes" id="UP000241107"/>
    </source>
</evidence>
<dbReference type="SUPFAM" id="SSF50104">
    <property type="entry name" value="Translation proteins SH3-like domain"/>
    <property type="match status" value="1"/>
</dbReference>
<keyword evidence="4" id="KW-0597">Phosphoprotein</keyword>
<dbReference type="GO" id="GO:0061817">
    <property type="term" value="P:endoplasmic reticulum-plasma membrane tethering"/>
    <property type="evidence" value="ECO:0007669"/>
    <property type="project" value="InterPro"/>
</dbReference>
<dbReference type="InterPro" id="IPR037756">
    <property type="entry name" value="C2D_Tricalbin"/>
</dbReference>
<keyword evidence="7" id="KW-0256">Endoplasmic reticulum</keyword>
<dbReference type="InterPro" id="IPR017147">
    <property type="entry name" value="Tricalbin"/>
</dbReference>
<dbReference type="CDD" id="cd13156">
    <property type="entry name" value="KOW_RPL6"/>
    <property type="match status" value="1"/>
</dbReference>
<feature type="compositionally biased region" description="Basic and acidic residues" evidence="15">
    <location>
        <begin position="1261"/>
        <end position="1276"/>
    </location>
</feature>
<comment type="caution">
    <text evidence="19">The sequence shown here is derived from an EMBL/GenBank/DDBJ whole genome shotgun (WGS) entry which is preliminary data.</text>
</comment>
<evidence type="ECO:0000256" key="11">
    <source>
        <dbReference type="ARBA" id="ARBA00023121"/>
    </source>
</evidence>
<dbReference type="EMBL" id="PYFQ01000018">
    <property type="protein sequence ID" value="PSK35175.1"/>
    <property type="molecule type" value="Genomic_DNA"/>
</dbReference>
<feature type="compositionally biased region" description="Polar residues" evidence="15">
    <location>
        <begin position="1208"/>
        <end position="1220"/>
    </location>
</feature>
<dbReference type="Gene3D" id="2.30.30.30">
    <property type="match status" value="1"/>
</dbReference>
<evidence type="ECO:0000256" key="8">
    <source>
        <dbReference type="ARBA" id="ARBA00022980"/>
    </source>
</evidence>
<dbReference type="GeneID" id="36568226"/>
<evidence type="ECO:0000256" key="9">
    <source>
        <dbReference type="ARBA" id="ARBA00022989"/>
    </source>
</evidence>
<feature type="domain" description="SMP-LTD" evidence="18">
    <location>
        <begin position="182"/>
        <end position="389"/>
    </location>
</feature>
<evidence type="ECO:0000256" key="13">
    <source>
        <dbReference type="ARBA" id="ARBA00023274"/>
    </source>
</evidence>
<dbReference type="InterPro" id="IPR052455">
    <property type="entry name" value="Tricalbin_domain"/>
</dbReference>
<evidence type="ECO:0000256" key="14">
    <source>
        <dbReference type="RuleBase" id="RU000662"/>
    </source>
</evidence>
<feature type="domain" description="C2" evidence="17">
    <location>
        <begin position="380"/>
        <end position="506"/>
    </location>
</feature>